<comment type="caution">
    <text evidence="6">The sequence shown here is derived from an EMBL/GenBank/DDBJ whole genome shotgun (WGS) entry which is preliminary data.</text>
</comment>
<keyword evidence="7" id="KW-1185">Reference proteome</keyword>
<dbReference type="InterPro" id="IPR024674">
    <property type="entry name" value="HpaB/PvcC/4-BUDH_N"/>
</dbReference>
<dbReference type="PANTHER" id="PTHR36117">
    <property type="entry name" value="4-HYDROXYPHENYLACETATE 3-MONOOXYGENASE-RELATED"/>
    <property type="match status" value="1"/>
</dbReference>
<reference evidence="7" key="1">
    <citation type="journal article" date="2019" name="Int. J. Syst. Evol. Microbiol.">
        <title>The Global Catalogue of Microorganisms (GCM) 10K type strain sequencing project: providing services to taxonomists for standard genome sequencing and annotation.</title>
        <authorList>
            <consortium name="The Broad Institute Genomics Platform"/>
            <consortium name="The Broad Institute Genome Sequencing Center for Infectious Disease"/>
            <person name="Wu L."/>
            <person name="Ma J."/>
        </authorList>
    </citation>
    <scope>NUCLEOTIDE SEQUENCE [LARGE SCALE GENOMIC DNA]</scope>
    <source>
        <strain evidence="7">CGMCC 4.7397</strain>
    </source>
</reference>
<feature type="domain" description="HpaB/PvcC/4-BUDH C-terminal" evidence="4">
    <location>
        <begin position="264"/>
        <end position="449"/>
    </location>
</feature>
<evidence type="ECO:0000313" key="7">
    <source>
        <dbReference type="Proteomes" id="UP001596119"/>
    </source>
</evidence>
<keyword evidence="1" id="KW-0285">Flavoprotein</keyword>
<dbReference type="Pfam" id="PF11794">
    <property type="entry name" value="HpaB_N"/>
    <property type="match status" value="1"/>
</dbReference>
<organism evidence="6 7">
    <name type="scientific">Pseudonocardia lutea</name>
    <dbReference type="NCBI Taxonomy" id="2172015"/>
    <lineage>
        <taxon>Bacteria</taxon>
        <taxon>Bacillati</taxon>
        <taxon>Actinomycetota</taxon>
        <taxon>Actinomycetes</taxon>
        <taxon>Pseudonocardiales</taxon>
        <taxon>Pseudonocardiaceae</taxon>
        <taxon>Pseudonocardia</taxon>
    </lineage>
</organism>
<dbReference type="PANTHER" id="PTHR36117:SF3">
    <property type="entry name" value="4-HYDROXYPHENYLACETATE 3-MONOOXYGENASE-RELATED"/>
    <property type="match status" value="1"/>
</dbReference>
<dbReference type="EMBL" id="JBHSQK010000069">
    <property type="protein sequence ID" value="MFC5951324.1"/>
    <property type="molecule type" value="Genomic_DNA"/>
</dbReference>
<gene>
    <name evidence="6" type="ORF">ACFQH9_23945</name>
</gene>
<evidence type="ECO:0000256" key="1">
    <source>
        <dbReference type="ARBA" id="ARBA00022630"/>
    </source>
</evidence>
<dbReference type="Gene3D" id="1.20.140.10">
    <property type="entry name" value="Butyryl-CoA Dehydrogenase, subunit A, domain 3"/>
    <property type="match status" value="1"/>
</dbReference>
<dbReference type="InterPro" id="IPR036250">
    <property type="entry name" value="AcylCo_DH-like_C"/>
</dbReference>
<dbReference type="InterPro" id="IPR046373">
    <property type="entry name" value="Acyl-CoA_Oxase/DH_mid-dom_sf"/>
</dbReference>
<evidence type="ECO:0000259" key="5">
    <source>
        <dbReference type="Pfam" id="PF11794"/>
    </source>
</evidence>
<evidence type="ECO:0000259" key="4">
    <source>
        <dbReference type="Pfam" id="PF03241"/>
    </source>
</evidence>
<evidence type="ECO:0000313" key="6">
    <source>
        <dbReference type="EMBL" id="MFC5951324.1"/>
    </source>
</evidence>
<dbReference type="InterPro" id="IPR024719">
    <property type="entry name" value="HpaB/PvcC/4-BUDH_C"/>
</dbReference>
<dbReference type="InterPro" id="IPR004925">
    <property type="entry name" value="HpaB/PvcC/4-BUDH"/>
</dbReference>
<evidence type="ECO:0000256" key="2">
    <source>
        <dbReference type="ARBA" id="ARBA00022827"/>
    </source>
</evidence>
<proteinExistence type="predicted"/>
<dbReference type="Proteomes" id="UP001596119">
    <property type="component" value="Unassembled WGS sequence"/>
</dbReference>
<sequence length="458" mass="50087">MLTGQEYKESLKDGRKVYFQGRLIEDMEAEPGLAVPLNAVADGYDKYYSSAPDAVNPVVTAPRSVQELRDRIPELMELDLVLNVTYQSLMTVLVAAGRLEGAAPQYIPRIEAYVEKARRADIRITECITDAKGNRSLHPGKQEDPDSYVRVVSRSDDGVVIRGAKLHISGAALGHDLMVMPTKTMRPGEEDYAIACAVPVNSPGVHITNTTYHPLHGDPRDFPVSAHESMPDSMCIFDDVFVPDERVFLDGETEHAAVFAHSLGLWERLGGISFMVRQADELVGLAHLIAEANGTAKVSHVREKIDEMMIHATLLRAGLEAAIANARSTPEGYFYPDDMFTNVTKYQGASQFGVMVRHLHDIAGGAVVTAPSMADFDNPTLHPFLEKYMSTGGGISGEYRSKLFHAIRDTTADAYGGWHLVTNIQSGGGLYAQRLVTRKNYDLDRARALGLKAAGLAS</sequence>
<protein>
    <submittedName>
        <fullName evidence="6">4-hydroxyphenylacetate 3-hydroxylase N-terminal domain-containing protein</fullName>
    </submittedName>
</protein>
<dbReference type="Gene3D" id="1.10.3140.10">
    <property type="entry name" value="4-hydroxybutyryl-coa dehydratase, domain 1"/>
    <property type="match status" value="1"/>
</dbReference>
<feature type="domain" description="HpaB/PvcC/4-BUDH N-terminal" evidence="5">
    <location>
        <begin position="3"/>
        <end position="249"/>
    </location>
</feature>
<dbReference type="InterPro" id="IPR009100">
    <property type="entry name" value="AcylCoA_DH/oxidase_NM_dom_sf"/>
</dbReference>
<keyword evidence="3" id="KW-0560">Oxidoreductase</keyword>
<dbReference type="SUPFAM" id="SSF56645">
    <property type="entry name" value="Acyl-CoA dehydrogenase NM domain-like"/>
    <property type="match status" value="1"/>
</dbReference>
<dbReference type="SUPFAM" id="SSF47203">
    <property type="entry name" value="Acyl-CoA dehydrogenase C-terminal domain-like"/>
    <property type="match status" value="1"/>
</dbReference>
<keyword evidence="2" id="KW-0274">FAD</keyword>
<evidence type="ECO:0000256" key="3">
    <source>
        <dbReference type="ARBA" id="ARBA00023002"/>
    </source>
</evidence>
<name>A0ABW1IEW0_9PSEU</name>
<dbReference type="Gene3D" id="2.40.110.10">
    <property type="entry name" value="Butyryl-CoA Dehydrogenase, subunit A, domain 2"/>
    <property type="match status" value="1"/>
</dbReference>
<dbReference type="Pfam" id="PF03241">
    <property type="entry name" value="HpaB"/>
    <property type="match status" value="1"/>
</dbReference>
<accession>A0ABW1IEW0</accession>
<dbReference type="RefSeq" id="WP_379569173.1">
    <property type="nucleotide sequence ID" value="NZ_JBHSQK010000069.1"/>
</dbReference>